<dbReference type="HAMAP" id="MF_00135">
    <property type="entry name" value="PRAI"/>
    <property type="match status" value="1"/>
</dbReference>
<dbReference type="InterPro" id="IPR011060">
    <property type="entry name" value="RibuloseP-bd_barrel"/>
</dbReference>
<keyword evidence="6 9" id="KW-0822">Tryptophan biosynthesis</keyword>
<dbReference type="AlphaFoldDB" id="A0A934NI30"/>
<gene>
    <name evidence="9" type="primary">trpF</name>
    <name evidence="11" type="ORF">JF888_14485</name>
</gene>
<dbReference type="InterPro" id="IPR013785">
    <property type="entry name" value="Aldolase_TIM"/>
</dbReference>
<evidence type="ECO:0000256" key="7">
    <source>
        <dbReference type="ARBA" id="ARBA00023141"/>
    </source>
</evidence>
<dbReference type="Gene3D" id="3.20.20.70">
    <property type="entry name" value="Aldolase class I"/>
    <property type="match status" value="1"/>
</dbReference>
<evidence type="ECO:0000256" key="9">
    <source>
        <dbReference type="HAMAP-Rule" id="MF_00135"/>
    </source>
</evidence>
<dbReference type="Proteomes" id="UP000620075">
    <property type="component" value="Unassembled WGS sequence"/>
</dbReference>
<dbReference type="EC" id="5.3.1.24" evidence="3 9"/>
<dbReference type="GO" id="GO:0004640">
    <property type="term" value="F:phosphoribosylanthranilate isomerase activity"/>
    <property type="evidence" value="ECO:0007669"/>
    <property type="project" value="UniProtKB-UniRule"/>
</dbReference>
<keyword evidence="7 9" id="KW-0057">Aromatic amino acid biosynthesis</keyword>
<proteinExistence type="inferred from homology"/>
<dbReference type="SUPFAM" id="SSF51366">
    <property type="entry name" value="Ribulose-phoshate binding barrel"/>
    <property type="match status" value="1"/>
</dbReference>
<dbReference type="Pfam" id="PF00697">
    <property type="entry name" value="PRAI"/>
    <property type="match status" value="1"/>
</dbReference>
<evidence type="ECO:0000256" key="1">
    <source>
        <dbReference type="ARBA" id="ARBA00001164"/>
    </source>
</evidence>
<evidence type="ECO:0000256" key="4">
    <source>
        <dbReference type="ARBA" id="ARBA00022272"/>
    </source>
</evidence>
<dbReference type="PANTHER" id="PTHR42894:SF1">
    <property type="entry name" value="N-(5'-PHOSPHORIBOSYL)ANTHRANILATE ISOMERASE"/>
    <property type="match status" value="1"/>
</dbReference>
<evidence type="ECO:0000313" key="11">
    <source>
        <dbReference type="EMBL" id="MBJ7604372.1"/>
    </source>
</evidence>
<dbReference type="InterPro" id="IPR001240">
    <property type="entry name" value="PRAI_dom"/>
</dbReference>
<evidence type="ECO:0000313" key="12">
    <source>
        <dbReference type="Proteomes" id="UP000620075"/>
    </source>
</evidence>
<evidence type="ECO:0000256" key="2">
    <source>
        <dbReference type="ARBA" id="ARBA00004664"/>
    </source>
</evidence>
<reference evidence="11 12" key="1">
    <citation type="submission" date="2020-10" db="EMBL/GenBank/DDBJ databases">
        <title>Ca. Dormibacterota MAGs.</title>
        <authorList>
            <person name="Montgomery K."/>
        </authorList>
    </citation>
    <scope>NUCLEOTIDE SEQUENCE [LARGE SCALE GENOMIC DNA]</scope>
    <source>
        <strain evidence="11">SC8811_S16_3</strain>
    </source>
</reference>
<evidence type="ECO:0000256" key="8">
    <source>
        <dbReference type="ARBA" id="ARBA00023235"/>
    </source>
</evidence>
<comment type="pathway">
    <text evidence="2 9">Amino-acid biosynthesis; L-tryptophan biosynthesis; L-tryptophan from chorismate: step 3/5.</text>
</comment>
<comment type="catalytic activity">
    <reaction evidence="1 9">
        <text>N-(5-phospho-beta-D-ribosyl)anthranilate = 1-(2-carboxyphenylamino)-1-deoxy-D-ribulose 5-phosphate</text>
        <dbReference type="Rhea" id="RHEA:21540"/>
        <dbReference type="ChEBI" id="CHEBI:18277"/>
        <dbReference type="ChEBI" id="CHEBI:58613"/>
        <dbReference type="EC" id="5.3.1.24"/>
    </reaction>
</comment>
<dbReference type="GO" id="GO:0000162">
    <property type="term" value="P:L-tryptophan biosynthetic process"/>
    <property type="evidence" value="ECO:0007669"/>
    <property type="project" value="UniProtKB-UniRule"/>
</dbReference>
<keyword evidence="8 9" id="KW-0413">Isomerase</keyword>
<name>A0A934NI30_9BACT</name>
<evidence type="ECO:0000256" key="5">
    <source>
        <dbReference type="ARBA" id="ARBA00022605"/>
    </source>
</evidence>
<dbReference type="InterPro" id="IPR044643">
    <property type="entry name" value="TrpF_fam"/>
</dbReference>
<sequence length="203" mass="21768">MTLVKICGICSAEDALAATALGADLLGFHFCPSRRQLSAEAAAEIVSVLPGGRPKLVGVFIDAGEDLVRETSQAVGLDLIQLHGSEPRSFAAPRPVMKALKVRAGKVPDPADWPDPILLDSWTADSRGGSGEAWDWAAGRELIGRRRVFVAGGLTPHNVGRAVRQLRPYGVDVSSGVERQVRRKDPELVRAFVQAVRDADAER</sequence>
<organism evidence="11 12">
    <name type="scientific">Candidatus Dormiibacter inghamiae</name>
    <dbReference type="NCBI Taxonomy" id="3127013"/>
    <lineage>
        <taxon>Bacteria</taxon>
        <taxon>Bacillati</taxon>
        <taxon>Candidatus Dormiibacterota</taxon>
        <taxon>Candidatus Dormibacteria</taxon>
        <taxon>Candidatus Dormibacterales</taxon>
        <taxon>Candidatus Dormibacteraceae</taxon>
        <taxon>Candidatus Dormiibacter</taxon>
    </lineage>
</organism>
<protein>
    <recommendedName>
        <fullName evidence="4 9">N-(5'-phosphoribosyl)anthranilate isomerase</fullName>
        <shortName evidence="9">PRAI</shortName>
        <ecNumber evidence="3 9">5.3.1.24</ecNumber>
    </recommendedName>
</protein>
<comment type="similarity">
    <text evidence="9">Belongs to the TrpF family.</text>
</comment>
<keyword evidence="5 9" id="KW-0028">Amino-acid biosynthesis</keyword>
<dbReference type="EMBL" id="JAEKNQ010000057">
    <property type="protein sequence ID" value="MBJ7604372.1"/>
    <property type="molecule type" value="Genomic_DNA"/>
</dbReference>
<evidence type="ECO:0000259" key="10">
    <source>
        <dbReference type="Pfam" id="PF00697"/>
    </source>
</evidence>
<feature type="domain" description="N-(5'phosphoribosyl) anthranilate isomerase (PRAI)" evidence="10">
    <location>
        <begin position="4"/>
        <end position="195"/>
    </location>
</feature>
<comment type="caution">
    <text evidence="11">The sequence shown here is derived from an EMBL/GenBank/DDBJ whole genome shotgun (WGS) entry which is preliminary data.</text>
</comment>
<dbReference type="PANTHER" id="PTHR42894">
    <property type="entry name" value="N-(5'-PHOSPHORIBOSYL)ANTHRANILATE ISOMERASE"/>
    <property type="match status" value="1"/>
</dbReference>
<evidence type="ECO:0000256" key="3">
    <source>
        <dbReference type="ARBA" id="ARBA00012572"/>
    </source>
</evidence>
<evidence type="ECO:0000256" key="6">
    <source>
        <dbReference type="ARBA" id="ARBA00022822"/>
    </source>
</evidence>
<dbReference type="RefSeq" id="WP_338181903.1">
    <property type="nucleotide sequence ID" value="NZ_JAEKNQ010000057.1"/>
</dbReference>
<accession>A0A934NI30</accession>
<dbReference type="CDD" id="cd00405">
    <property type="entry name" value="PRAI"/>
    <property type="match status" value="1"/>
</dbReference>